<reference evidence="2" key="1">
    <citation type="submission" date="2016-10" db="EMBL/GenBank/DDBJ databases">
        <authorList>
            <person name="Varghese N."/>
            <person name="Submissions S."/>
        </authorList>
    </citation>
    <scope>NUCLEOTIDE SEQUENCE [LARGE SCALE GENOMIC DNA]</scope>
    <source>
        <strain evidence="2">DSM 44544</strain>
    </source>
</reference>
<keyword evidence="2" id="KW-1185">Reference proteome</keyword>
<evidence type="ECO:0000313" key="1">
    <source>
        <dbReference type="EMBL" id="SEC51231.1"/>
    </source>
</evidence>
<dbReference type="RefSeq" id="WP_091309577.1">
    <property type="nucleotide sequence ID" value="NZ_FNSO01000004.1"/>
</dbReference>
<dbReference type="Proteomes" id="UP000199622">
    <property type="component" value="Unassembled WGS sequence"/>
</dbReference>
<gene>
    <name evidence="1" type="ORF">SAMN04489727_4024</name>
</gene>
<proteinExistence type="predicted"/>
<dbReference type="AlphaFoldDB" id="A0A1H4T542"/>
<name>A0A1H4T542_9PSEU</name>
<organism evidence="1 2">
    <name type="scientific">Amycolatopsis tolypomycina</name>
    <dbReference type="NCBI Taxonomy" id="208445"/>
    <lineage>
        <taxon>Bacteria</taxon>
        <taxon>Bacillati</taxon>
        <taxon>Actinomycetota</taxon>
        <taxon>Actinomycetes</taxon>
        <taxon>Pseudonocardiales</taxon>
        <taxon>Pseudonocardiaceae</taxon>
        <taxon>Amycolatopsis</taxon>
    </lineage>
</organism>
<dbReference type="OrthoDB" id="9845535at2"/>
<sequence length="85" mass="9242">MSTSATIESRVPALEEIAPLEMGLPQTDKAWFHAFAHKAVDAWVNITGGQDGVIHQHPDPVDFGEAGAAKFSLEDLLETRTQRVS</sequence>
<evidence type="ECO:0000313" key="2">
    <source>
        <dbReference type="Proteomes" id="UP000199622"/>
    </source>
</evidence>
<accession>A0A1H4T542</accession>
<protein>
    <submittedName>
        <fullName evidence="1">Uncharacterized protein</fullName>
    </submittedName>
</protein>
<dbReference type="EMBL" id="FNSO01000004">
    <property type="protein sequence ID" value="SEC51231.1"/>
    <property type="molecule type" value="Genomic_DNA"/>
</dbReference>